<dbReference type="Proteomes" id="UP000737018">
    <property type="component" value="Unassembled WGS sequence"/>
</dbReference>
<feature type="domain" description="PHD-type" evidence="6">
    <location>
        <begin position="379"/>
        <end position="430"/>
    </location>
</feature>
<feature type="region of interest" description="Disordered" evidence="5">
    <location>
        <begin position="612"/>
        <end position="671"/>
    </location>
</feature>
<keyword evidence="1" id="KW-0479">Metal-binding</keyword>
<feature type="region of interest" description="Disordered" evidence="5">
    <location>
        <begin position="520"/>
        <end position="599"/>
    </location>
</feature>
<dbReference type="Gene3D" id="3.30.40.10">
    <property type="entry name" value="Zinc/RING finger domain, C3HC4 (zinc finger)"/>
    <property type="match status" value="1"/>
</dbReference>
<proteinExistence type="predicted"/>
<evidence type="ECO:0000259" key="7">
    <source>
        <dbReference type="PROSITE" id="PS51038"/>
    </source>
</evidence>
<dbReference type="GO" id="GO:0003682">
    <property type="term" value="F:chromatin binding"/>
    <property type="evidence" value="ECO:0007669"/>
    <property type="project" value="InterPro"/>
</dbReference>
<dbReference type="AlphaFoldDB" id="A0A8J4R1I3"/>
<dbReference type="PROSITE" id="PS51038">
    <property type="entry name" value="BAH"/>
    <property type="match status" value="1"/>
</dbReference>
<feature type="compositionally biased region" description="Basic and acidic residues" evidence="5">
    <location>
        <begin position="612"/>
        <end position="632"/>
    </location>
</feature>
<dbReference type="SUPFAM" id="SSF57903">
    <property type="entry name" value="FYVE/PHD zinc finger"/>
    <property type="match status" value="1"/>
</dbReference>
<feature type="compositionally biased region" description="Polar residues" evidence="5">
    <location>
        <begin position="213"/>
        <end position="226"/>
    </location>
</feature>
<dbReference type="Pfam" id="PF25073">
    <property type="entry name" value="DUF7797"/>
    <property type="match status" value="1"/>
</dbReference>
<feature type="compositionally biased region" description="Basic and acidic residues" evidence="5">
    <location>
        <begin position="463"/>
        <end position="472"/>
    </location>
</feature>
<keyword evidence="2 4" id="KW-0863">Zinc-finger</keyword>
<dbReference type="PROSITE" id="PS50016">
    <property type="entry name" value="ZF_PHD_2"/>
    <property type="match status" value="1"/>
</dbReference>
<reference evidence="8" key="1">
    <citation type="submission" date="2020-03" db="EMBL/GenBank/DDBJ databases">
        <title>Castanea mollissima Vanexum genome sequencing.</title>
        <authorList>
            <person name="Staton M."/>
        </authorList>
    </citation>
    <scope>NUCLEOTIDE SEQUENCE</scope>
    <source>
        <tissue evidence="8">Leaf</tissue>
    </source>
</reference>
<evidence type="ECO:0000256" key="1">
    <source>
        <dbReference type="ARBA" id="ARBA00022723"/>
    </source>
</evidence>
<feature type="region of interest" description="Disordered" evidence="5">
    <location>
        <begin position="146"/>
        <end position="227"/>
    </location>
</feature>
<keyword evidence="9" id="KW-1185">Reference proteome</keyword>
<evidence type="ECO:0008006" key="10">
    <source>
        <dbReference type="Google" id="ProtNLM"/>
    </source>
</evidence>
<evidence type="ECO:0000256" key="3">
    <source>
        <dbReference type="ARBA" id="ARBA00022833"/>
    </source>
</evidence>
<comment type="caution">
    <text evidence="8">The sequence shown here is derived from an EMBL/GenBank/DDBJ whole genome shotgun (WGS) entry which is preliminary data.</text>
</comment>
<accession>A0A8J4R1I3</accession>
<sequence length="828" mass="89798">MDPTVEPMEIPDPSAGEGELTRSSKRAKTGPGPGPGPDLKRVAEIVLVLSTMARMRGGGKSPTAAEMELMAEARTKLAEACACFAPKDLIGREAIGSIMEDLGLNAKLRDQRLGFRGPPKFTIKEKLDNAKRKMDESKHFTAHATTYTSHPSTLSDIRGGPHTARIFPSDKPSNPPISSGAIPASSPLGHASPATSTSLPTNEVRPVMVSRGLPSSNLGRDSSSLPLQKVEKPQFKSDGGLNGSSFASQVQANSSVNHPLVNAPTWSIQTQSSSTAKSVQENKVPNHTPTKVEGAVDVSASRVAPQVVRDQSFRPFIPQPAAGNLPTTHQPMQGMSSVQLPSLGNNHNEIAKLIQKFLQPQRPDHPKWTPPSRDYMNKALTCQYCQVTINEVDNVLLCDACEKGYHLKCLQPTQKGIPRGEWHCMRCMTLTQGKPLPPKYGRVMRSSTNQLNMPPNIATKASSSEKKVETLDPKVNQQKITANGSSDLQSPTCTGSAGTNHVESASDMKILNARETQGNDVISSSKFTDDKPLSGPASGSPSVASSILMSAEQIKDSESSIHEEKSCEQKIELPPKVDETVSNKSDDSQPSHNSQVVDRAVLSDCADVPSKNCHDKDLNVKEPEKSHIRENLDYTSGNDIKQDDQLVAQANPSGGSQTGTEASEHSGFPSDGLRGVEWIDSVVQVLDGKSFYQSCRVNGVTYKLQDHALFCASHGELIPSKLQSMWEDSKTGSKWVIVTRCYFPRDLPENVGRPCAPENNEVYESNHESTIRAGLIQGPCEVLPPAKFSEENERRSQAGPDANMGLQPVFLCKWIYDEFKGLFQPVYS</sequence>
<dbReference type="SMART" id="SM00249">
    <property type="entry name" value="PHD"/>
    <property type="match status" value="1"/>
</dbReference>
<dbReference type="Pfam" id="PF00628">
    <property type="entry name" value="PHD"/>
    <property type="match status" value="1"/>
</dbReference>
<evidence type="ECO:0000313" key="9">
    <source>
        <dbReference type="Proteomes" id="UP000737018"/>
    </source>
</evidence>
<evidence type="ECO:0000256" key="2">
    <source>
        <dbReference type="ARBA" id="ARBA00022771"/>
    </source>
</evidence>
<evidence type="ECO:0000259" key="6">
    <source>
        <dbReference type="PROSITE" id="PS50016"/>
    </source>
</evidence>
<feature type="compositionally biased region" description="Basic and acidic residues" evidence="5">
    <location>
        <begin position="553"/>
        <end position="589"/>
    </location>
</feature>
<dbReference type="InterPro" id="IPR011011">
    <property type="entry name" value="Znf_FYVE_PHD"/>
</dbReference>
<feature type="region of interest" description="Disordered" evidence="5">
    <location>
        <begin position="446"/>
        <end position="501"/>
    </location>
</feature>
<keyword evidence="3" id="KW-0862">Zinc</keyword>
<feature type="compositionally biased region" description="Low complexity" evidence="5">
    <location>
        <begin position="176"/>
        <end position="187"/>
    </location>
</feature>
<feature type="compositionally biased region" description="Polar residues" evidence="5">
    <location>
        <begin position="475"/>
        <end position="501"/>
    </location>
</feature>
<protein>
    <recommendedName>
        <fullName evidence="10">PHD finger protein</fullName>
    </recommendedName>
</protein>
<dbReference type="InterPro" id="IPR019787">
    <property type="entry name" value="Znf_PHD-finger"/>
</dbReference>
<dbReference type="PROSITE" id="PS01359">
    <property type="entry name" value="ZF_PHD_1"/>
    <property type="match status" value="1"/>
</dbReference>
<dbReference type="InterPro" id="IPR043151">
    <property type="entry name" value="BAH_sf"/>
</dbReference>
<dbReference type="PANTHER" id="PTHR47527:SF3">
    <property type="entry name" value="RING_FYVE_PHD ZINC FINGER SUPERFAMILY PROTEIN"/>
    <property type="match status" value="1"/>
</dbReference>
<evidence type="ECO:0000313" key="8">
    <source>
        <dbReference type="EMBL" id="KAF3963981.1"/>
    </source>
</evidence>
<dbReference type="InterPro" id="IPR013083">
    <property type="entry name" value="Znf_RING/FYVE/PHD"/>
</dbReference>
<dbReference type="InterPro" id="IPR001965">
    <property type="entry name" value="Znf_PHD"/>
</dbReference>
<dbReference type="InterPro" id="IPR019786">
    <property type="entry name" value="Zinc_finger_PHD-type_CS"/>
</dbReference>
<dbReference type="InterPro" id="IPR001025">
    <property type="entry name" value="BAH_dom"/>
</dbReference>
<organism evidence="8 9">
    <name type="scientific">Castanea mollissima</name>
    <name type="common">Chinese chestnut</name>
    <dbReference type="NCBI Taxonomy" id="60419"/>
    <lineage>
        <taxon>Eukaryota</taxon>
        <taxon>Viridiplantae</taxon>
        <taxon>Streptophyta</taxon>
        <taxon>Embryophyta</taxon>
        <taxon>Tracheophyta</taxon>
        <taxon>Spermatophyta</taxon>
        <taxon>Magnoliopsida</taxon>
        <taxon>eudicotyledons</taxon>
        <taxon>Gunneridae</taxon>
        <taxon>Pentapetalae</taxon>
        <taxon>rosids</taxon>
        <taxon>fabids</taxon>
        <taxon>Fagales</taxon>
        <taxon>Fagaceae</taxon>
        <taxon>Castanea</taxon>
    </lineage>
</organism>
<gene>
    <name evidence="8" type="ORF">CMV_011689</name>
</gene>
<feature type="compositionally biased region" description="Low complexity" evidence="5">
    <location>
        <begin position="534"/>
        <end position="546"/>
    </location>
</feature>
<name>A0A8J4R1I3_9ROSI</name>
<feature type="domain" description="BAH" evidence="7">
    <location>
        <begin position="700"/>
        <end position="827"/>
    </location>
</feature>
<feature type="compositionally biased region" description="Polar residues" evidence="5">
    <location>
        <begin position="146"/>
        <end position="155"/>
    </location>
</feature>
<feature type="compositionally biased region" description="Polar residues" evidence="5">
    <location>
        <begin position="648"/>
        <end position="661"/>
    </location>
</feature>
<dbReference type="Pfam" id="PF01426">
    <property type="entry name" value="BAH"/>
    <property type="match status" value="1"/>
</dbReference>
<dbReference type="GO" id="GO:0008270">
    <property type="term" value="F:zinc ion binding"/>
    <property type="evidence" value="ECO:0007669"/>
    <property type="project" value="UniProtKB-KW"/>
</dbReference>
<dbReference type="CDD" id="cd04370">
    <property type="entry name" value="BAH"/>
    <property type="match status" value="1"/>
</dbReference>
<dbReference type="OrthoDB" id="787137at2759"/>
<dbReference type="EMBL" id="JRKL02001438">
    <property type="protein sequence ID" value="KAF3963981.1"/>
    <property type="molecule type" value="Genomic_DNA"/>
</dbReference>
<feature type="region of interest" description="Disordered" evidence="5">
    <location>
        <begin position="1"/>
        <end position="39"/>
    </location>
</feature>
<evidence type="ECO:0000256" key="4">
    <source>
        <dbReference type="PROSITE-ProRule" id="PRU00146"/>
    </source>
</evidence>
<dbReference type="PANTHER" id="PTHR47527">
    <property type="entry name" value="RING/FYVE/PHD ZINC FINGER SUPERFAMILY PROTEIN"/>
    <property type="match status" value="1"/>
</dbReference>
<dbReference type="InterPro" id="IPR056699">
    <property type="entry name" value="DUF7797"/>
</dbReference>
<dbReference type="Gene3D" id="2.30.30.490">
    <property type="match status" value="1"/>
</dbReference>
<evidence type="ECO:0000256" key="5">
    <source>
        <dbReference type="SAM" id="MobiDB-lite"/>
    </source>
</evidence>